<protein>
    <submittedName>
        <fullName evidence="1">Uncharacterized protein</fullName>
    </submittedName>
</protein>
<dbReference type="RefSeq" id="WP_231144661.1">
    <property type="nucleotide sequence ID" value="NZ_CP088100.1"/>
</dbReference>
<evidence type="ECO:0000313" key="2">
    <source>
        <dbReference type="Proteomes" id="UP001430990"/>
    </source>
</evidence>
<proteinExistence type="predicted"/>
<organism evidence="1 2">
    <name type="scientific">Bradyrhizobium barranii</name>
    <dbReference type="NCBI Taxonomy" id="2992140"/>
    <lineage>
        <taxon>Bacteria</taxon>
        <taxon>Pseudomonadati</taxon>
        <taxon>Pseudomonadota</taxon>
        <taxon>Alphaproteobacteria</taxon>
        <taxon>Hyphomicrobiales</taxon>
        <taxon>Nitrobacteraceae</taxon>
        <taxon>Bradyrhizobium</taxon>
    </lineage>
</organism>
<dbReference type="Proteomes" id="UP001430990">
    <property type="component" value="Chromosome"/>
</dbReference>
<sequence>MQPWTINELMQLTRLELCDLDADLVGTLRMFEAGTVARLQVLASLDNIRRVMTRRGLQF</sequence>
<reference evidence="1" key="1">
    <citation type="submission" date="2021-11" db="EMBL/GenBank/DDBJ databases">
        <title>Australian commercial rhizobial inoculants.</title>
        <authorList>
            <person name="Kohlmeier M.G."/>
            <person name="O'Hara G.W."/>
            <person name="Colombi E."/>
            <person name="Ramsay J.P."/>
            <person name="Terpolilli J."/>
        </authorList>
    </citation>
    <scope>NUCLEOTIDE SEQUENCE</scope>
    <source>
        <strain evidence="1">CC829</strain>
    </source>
</reference>
<accession>A0ABY3QX96</accession>
<dbReference type="EMBL" id="CP088100">
    <property type="protein sequence ID" value="UFW90487.1"/>
    <property type="molecule type" value="Genomic_DNA"/>
</dbReference>
<name>A0ABY3QX96_9BRAD</name>
<gene>
    <name evidence="1" type="ORF">BjapCC829_18905</name>
</gene>
<evidence type="ECO:0000313" key="1">
    <source>
        <dbReference type="EMBL" id="UFW90487.1"/>
    </source>
</evidence>
<keyword evidence="2" id="KW-1185">Reference proteome</keyword>